<dbReference type="InterPro" id="IPR050111">
    <property type="entry name" value="C-type_lectin/snaclec_domain"/>
</dbReference>
<feature type="region of interest" description="Disordered" evidence="1">
    <location>
        <begin position="183"/>
        <end position="206"/>
    </location>
</feature>
<dbReference type="CDD" id="cd00037">
    <property type="entry name" value="CLECT"/>
    <property type="match status" value="1"/>
</dbReference>
<evidence type="ECO:0000313" key="4">
    <source>
        <dbReference type="Proteomes" id="UP000887566"/>
    </source>
</evidence>
<protein>
    <submittedName>
        <fullName evidence="5">C-type lectin domain-containing protein</fullName>
    </submittedName>
</protein>
<dbReference type="Gene3D" id="3.10.100.10">
    <property type="entry name" value="Mannose-Binding Protein A, subunit A"/>
    <property type="match status" value="1"/>
</dbReference>
<accession>A0A914VS16</accession>
<dbReference type="PROSITE" id="PS50041">
    <property type="entry name" value="C_TYPE_LECTIN_2"/>
    <property type="match status" value="1"/>
</dbReference>
<dbReference type="Proteomes" id="UP000887566">
    <property type="component" value="Unplaced"/>
</dbReference>
<dbReference type="WBParaSite" id="PSAMB.scaffold2305size24011.g17249.t1">
    <property type="protein sequence ID" value="PSAMB.scaffold2305size24011.g17249.t1"/>
    <property type="gene ID" value="PSAMB.scaffold2305size24011.g17249"/>
</dbReference>
<keyword evidence="2" id="KW-0732">Signal</keyword>
<dbReference type="SMART" id="SM00034">
    <property type="entry name" value="CLECT"/>
    <property type="match status" value="1"/>
</dbReference>
<keyword evidence="4" id="KW-1185">Reference proteome</keyword>
<dbReference type="Pfam" id="PF00059">
    <property type="entry name" value="Lectin_C"/>
    <property type="match status" value="1"/>
</dbReference>
<dbReference type="InterPro" id="IPR001304">
    <property type="entry name" value="C-type_lectin-like"/>
</dbReference>
<proteinExistence type="predicted"/>
<name>A0A914VS16_9BILA</name>
<evidence type="ECO:0000256" key="2">
    <source>
        <dbReference type="SAM" id="SignalP"/>
    </source>
</evidence>
<organism evidence="4 5">
    <name type="scientific">Plectus sambesii</name>
    <dbReference type="NCBI Taxonomy" id="2011161"/>
    <lineage>
        <taxon>Eukaryota</taxon>
        <taxon>Metazoa</taxon>
        <taxon>Ecdysozoa</taxon>
        <taxon>Nematoda</taxon>
        <taxon>Chromadorea</taxon>
        <taxon>Plectida</taxon>
        <taxon>Plectina</taxon>
        <taxon>Plectoidea</taxon>
        <taxon>Plectidae</taxon>
        <taxon>Plectus</taxon>
    </lineage>
</organism>
<dbReference type="PANTHER" id="PTHR22803">
    <property type="entry name" value="MANNOSE, PHOSPHOLIPASE, LECTIN RECEPTOR RELATED"/>
    <property type="match status" value="1"/>
</dbReference>
<dbReference type="InterPro" id="IPR016187">
    <property type="entry name" value="CTDL_fold"/>
</dbReference>
<dbReference type="AlphaFoldDB" id="A0A914VS16"/>
<evidence type="ECO:0000313" key="5">
    <source>
        <dbReference type="WBParaSite" id="PSAMB.scaffold2305size24011.g17249.t1"/>
    </source>
</evidence>
<evidence type="ECO:0000256" key="1">
    <source>
        <dbReference type="SAM" id="MobiDB-lite"/>
    </source>
</evidence>
<feature type="domain" description="C-type lectin" evidence="3">
    <location>
        <begin position="34"/>
        <end position="169"/>
    </location>
</feature>
<dbReference type="InterPro" id="IPR016186">
    <property type="entry name" value="C-type_lectin-like/link_sf"/>
</dbReference>
<evidence type="ECO:0000259" key="3">
    <source>
        <dbReference type="PROSITE" id="PS50041"/>
    </source>
</evidence>
<sequence>MVCCLKYVLLLAAVVPVIWSASDCPPGMIVSDTKPGKCYLWVTRNKTWDDAAEFCQEHANNLTSIHSVDEINQVMGLAYLTSLKTCSHNHFWIGGKLNPIGGQFTWQDGSEWTNIQNSYVNGSTNPQSTAACISFTMGDRPCNTASAADQPCTVWNKNNCSEANCFVCEYFISSNTLTTTTRQTRTTRLTTTTTTPSTSTSTSIVPTGSTSYATTTTTLPRIPLSSRNCTLCPDVKLLKAVHKALNIYSQNVSGIALDISSFLKQDSAFDGWKYAIFVAELGPGFAWAVNGLLTTPVVSILI</sequence>
<reference evidence="5" key="1">
    <citation type="submission" date="2022-11" db="UniProtKB">
        <authorList>
            <consortium name="WormBaseParasite"/>
        </authorList>
    </citation>
    <scope>IDENTIFICATION</scope>
</reference>
<dbReference type="SUPFAM" id="SSF56436">
    <property type="entry name" value="C-type lectin-like"/>
    <property type="match status" value="1"/>
</dbReference>
<feature type="chain" id="PRO_5037517205" evidence="2">
    <location>
        <begin position="21"/>
        <end position="302"/>
    </location>
</feature>
<feature type="signal peptide" evidence="2">
    <location>
        <begin position="1"/>
        <end position="20"/>
    </location>
</feature>